<evidence type="ECO:0000259" key="9">
    <source>
        <dbReference type="PROSITE" id="PS51562"/>
    </source>
</evidence>
<keyword evidence="5" id="KW-0694">RNA-binding</keyword>
<dbReference type="Gene3D" id="3.40.50.150">
    <property type="entry name" value="Vaccinia Virus protein VP39"/>
    <property type="match status" value="1"/>
</dbReference>
<feature type="region of interest" description="Disordered" evidence="8">
    <location>
        <begin position="376"/>
        <end position="400"/>
    </location>
</feature>
<dbReference type="AlphaFoldDB" id="A0A8B7PG48"/>
<feature type="compositionally biased region" description="Low complexity" evidence="8">
    <location>
        <begin position="279"/>
        <end position="294"/>
    </location>
</feature>
<dbReference type="GO" id="GO:0003723">
    <property type="term" value="F:RNA binding"/>
    <property type="evidence" value="ECO:0007669"/>
    <property type="project" value="UniProtKB-KW"/>
</dbReference>
<dbReference type="InterPro" id="IPR004971">
    <property type="entry name" value="mRNA_G-N7_MeTrfase_dom"/>
</dbReference>
<evidence type="ECO:0000313" key="10">
    <source>
        <dbReference type="Proteomes" id="UP000694843"/>
    </source>
</evidence>
<feature type="region of interest" description="Disordered" evidence="8">
    <location>
        <begin position="138"/>
        <end position="172"/>
    </location>
</feature>
<dbReference type="PANTHER" id="PTHR12189">
    <property type="entry name" value="MRNA GUANINE-7- METHYLTRANSFERASE"/>
    <property type="match status" value="1"/>
</dbReference>
<dbReference type="PANTHER" id="PTHR12189:SF2">
    <property type="entry name" value="MRNA CAP GUANINE-N7 METHYLTRANSFERASE"/>
    <property type="match status" value="1"/>
</dbReference>
<evidence type="ECO:0000256" key="3">
    <source>
        <dbReference type="ARBA" id="ARBA00022679"/>
    </source>
</evidence>
<feature type="compositionally biased region" description="Polar residues" evidence="8">
    <location>
        <begin position="143"/>
        <end position="154"/>
    </location>
</feature>
<gene>
    <name evidence="11" type="primary">LOC108680739</name>
</gene>
<dbReference type="Pfam" id="PF03291">
    <property type="entry name" value="mRNA_G-N7_MeTrfase"/>
    <property type="match status" value="1"/>
</dbReference>
<evidence type="ECO:0000313" key="11">
    <source>
        <dbReference type="RefSeq" id="XP_018025119.1"/>
    </source>
</evidence>
<evidence type="ECO:0000256" key="6">
    <source>
        <dbReference type="ARBA" id="ARBA00023042"/>
    </source>
</evidence>
<reference evidence="11" key="1">
    <citation type="submission" date="2025-08" db="UniProtKB">
        <authorList>
            <consortium name="RefSeq"/>
        </authorList>
    </citation>
    <scope>IDENTIFICATION</scope>
    <source>
        <tissue evidence="11">Whole organism</tissue>
    </source>
</reference>
<evidence type="ECO:0000256" key="5">
    <source>
        <dbReference type="ARBA" id="ARBA00022884"/>
    </source>
</evidence>
<feature type="compositionally biased region" description="Basic and acidic residues" evidence="8">
    <location>
        <begin position="239"/>
        <end position="255"/>
    </location>
</feature>
<keyword evidence="6" id="KW-0507">mRNA processing</keyword>
<dbReference type="RefSeq" id="XP_018025119.1">
    <property type="nucleotide sequence ID" value="XM_018169630.2"/>
</dbReference>
<feature type="compositionally biased region" description="Basic and acidic residues" evidence="8">
    <location>
        <begin position="210"/>
        <end position="230"/>
    </location>
</feature>
<evidence type="ECO:0000256" key="1">
    <source>
        <dbReference type="ARBA" id="ARBA00011926"/>
    </source>
</evidence>
<proteinExistence type="predicted"/>
<feature type="compositionally biased region" description="Polar residues" evidence="8">
    <location>
        <begin position="376"/>
        <end position="395"/>
    </location>
</feature>
<evidence type="ECO:0000256" key="7">
    <source>
        <dbReference type="ARBA" id="ARBA00044712"/>
    </source>
</evidence>
<protein>
    <recommendedName>
        <fullName evidence="1">mRNA (guanine-N(7))-methyltransferase</fullName>
        <ecNumber evidence="1">2.1.1.56</ecNumber>
    </recommendedName>
</protein>
<keyword evidence="3" id="KW-0808">Transferase</keyword>
<dbReference type="GeneID" id="108680739"/>
<keyword evidence="10" id="KW-1185">Reference proteome</keyword>
<evidence type="ECO:0000256" key="4">
    <source>
        <dbReference type="ARBA" id="ARBA00022691"/>
    </source>
</evidence>
<dbReference type="GO" id="GO:0005634">
    <property type="term" value="C:nucleus"/>
    <property type="evidence" value="ECO:0007669"/>
    <property type="project" value="TreeGrafter"/>
</dbReference>
<dbReference type="EC" id="2.1.1.56" evidence="1"/>
<dbReference type="GO" id="GO:0004482">
    <property type="term" value="F:mRNA 5'-cap (guanine-N7-)-methyltransferase activity"/>
    <property type="evidence" value="ECO:0007669"/>
    <property type="project" value="UniProtKB-EC"/>
</dbReference>
<name>A0A8B7PG48_HYAAZ</name>
<dbReference type="InterPro" id="IPR039753">
    <property type="entry name" value="RG7MT1"/>
</dbReference>
<accession>A0A8B7PG48</accession>
<comment type="catalytic activity">
    <reaction evidence="7">
        <text>a 5'-end (5'-triphosphoguanosine)-ribonucleoside in mRNA + S-adenosyl-L-methionine = a 5'-end (N(7)-methyl 5'-triphosphoguanosine)-ribonucleoside in mRNA + S-adenosyl-L-homocysteine</text>
        <dbReference type="Rhea" id="RHEA:67008"/>
        <dbReference type="Rhea" id="RHEA-COMP:17166"/>
        <dbReference type="Rhea" id="RHEA-COMP:17167"/>
        <dbReference type="ChEBI" id="CHEBI:57856"/>
        <dbReference type="ChEBI" id="CHEBI:59789"/>
        <dbReference type="ChEBI" id="CHEBI:156461"/>
        <dbReference type="ChEBI" id="CHEBI:167617"/>
        <dbReference type="EC" id="2.1.1.56"/>
    </reaction>
</comment>
<feature type="region of interest" description="Disordered" evidence="8">
    <location>
        <begin position="210"/>
        <end position="299"/>
    </location>
</feature>
<feature type="domain" description="MRNA cap 0 methyltransferase" evidence="9">
    <location>
        <begin position="413"/>
        <end position="684"/>
    </location>
</feature>
<dbReference type="KEGG" id="hazt:108680739"/>
<keyword evidence="4" id="KW-0949">S-adenosyl-L-methionine</keyword>
<feature type="compositionally biased region" description="Basic and acidic residues" evidence="8">
    <location>
        <begin position="262"/>
        <end position="272"/>
    </location>
</feature>
<keyword evidence="2" id="KW-0489">Methyltransferase</keyword>
<evidence type="ECO:0000256" key="8">
    <source>
        <dbReference type="SAM" id="MobiDB-lite"/>
    </source>
</evidence>
<sequence length="690" mass="79943">MDRDNNESYGHGTRDPYFRKNFSNHQWRREGNYDFRRGSNGRWGSDFEGRNSFYRRHYWGRRPWRFGQHFHNKRREHERRWSWQCPWKRRYTGRMYPDDLRWTIDDHKAAEYDDHQYLPEVESRGRGDVKPRHYIRYHDEPHASSSKHSQQWFDETSRKKQPSKMKERWSECALKPKPNENVYESDGSCPQYQRYWDTIVSEKKVRSEVRVESRVEFLSENSRNKSEIHRQSGKPKTHIKQDDGKRQKSSEECRPSHSLRKRSVDRSRETSNRRRHSRSSSSSSFTSISTPSDSCAFSPVSSCSTDELITWNITPSTNKMEPHASSQFSSSWNQQVWGQGAEDFQEEKLSNIPVLVSSSQDSSIFSANESNLFNSSINTSDPNHASTTNTSQDSGVASVELDSSVERADARTLALEQLSRLTRWVLGSCIKRYMPSVRPPLLTAMQLGTARDTDVSKWTENGIQHVLMVDSDWLKMTSAMQAYKKAQAGGEKYSVDWICRNFTREVWPHTAVDVACSHLAVHTALESSTKTELFAHNTACSLKEGSCLVATVISSAQILRLLRKEDSGRKYDGRNFKLRLHGHSSRRSLPDFGVRFTLQIGKEQFEGYVVQISVIEDIFSRHSLQLINHRSFLQLFDHSCNFSPCLQQLRTLRLVGNNTASREKLSPVLQDIAELFDVLIFRKLALAAPK</sequence>
<dbReference type="InterPro" id="IPR029063">
    <property type="entry name" value="SAM-dependent_MTases_sf"/>
</dbReference>
<keyword evidence="6" id="KW-0506">mRNA capping</keyword>
<organism evidence="10 11">
    <name type="scientific">Hyalella azteca</name>
    <name type="common">Amphipod</name>
    <dbReference type="NCBI Taxonomy" id="294128"/>
    <lineage>
        <taxon>Eukaryota</taxon>
        <taxon>Metazoa</taxon>
        <taxon>Ecdysozoa</taxon>
        <taxon>Arthropoda</taxon>
        <taxon>Crustacea</taxon>
        <taxon>Multicrustacea</taxon>
        <taxon>Malacostraca</taxon>
        <taxon>Eumalacostraca</taxon>
        <taxon>Peracarida</taxon>
        <taxon>Amphipoda</taxon>
        <taxon>Senticaudata</taxon>
        <taxon>Talitrida</taxon>
        <taxon>Talitroidea</taxon>
        <taxon>Hyalellidae</taxon>
        <taxon>Hyalella</taxon>
    </lineage>
</organism>
<evidence type="ECO:0000256" key="2">
    <source>
        <dbReference type="ARBA" id="ARBA00022603"/>
    </source>
</evidence>
<dbReference type="PROSITE" id="PS51562">
    <property type="entry name" value="RNA_CAP0_MT"/>
    <property type="match status" value="1"/>
</dbReference>
<dbReference type="Proteomes" id="UP000694843">
    <property type="component" value="Unplaced"/>
</dbReference>